<evidence type="ECO:0000313" key="13">
    <source>
        <dbReference type="Proteomes" id="UP000186698"/>
    </source>
</evidence>
<sequence>CGLIRIRHSCVCSLIVYLNIFSPFNRTKIYAGNDTTVTEFLLTGLSIIPGFEYLYFILFLIIYTVTMLGNASIILAYNMCSTLHTPMYFYLTNFSFIEICYVSITVPKLLSDLLTERKSISFFGCAVQMYCFFLIAGMESCVLAAMAYDRYNAICHPLLYKITGNKKVCVQLLAGAWFISAVNSYILTHLTFSLFFCCNIINHFFCDIPPLMKLACRVNLINEFAVFAIGGLNIIGPCIVIAISYARVIAAILNIHSTSGRRKAFSTCTSHFITVTIFYGSGMFTYLTPQSSSSMDNDSQIALMYTVFAPLLNPFIYTLRNSDVSLAFRKIIQQIVSTTKF</sequence>
<protein>
    <recommendedName>
        <fullName evidence="11">Olfactory receptor</fullName>
    </recommendedName>
</protein>
<dbReference type="InterPro" id="IPR000725">
    <property type="entry name" value="Olfact_rcpt"/>
</dbReference>
<keyword evidence="13" id="KW-1185">Reference proteome</keyword>
<dbReference type="OrthoDB" id="6144223at2759"/>
<keyword evidence="9 10" id="KW-0807">Transducer</keyword>
<proteinExistence type="inferred from homology"/>
<dbReference type="FunFam" id="1.20.1070.10:FF:000015">
    <property type="entry name" value="Olfactory receptor"/>
    <property type="match status" value="1"/>
</dbReference>
<dbReference type="PANTHER" id="PTHR26452">
    <property type="entry name" value="OLFACTORY RECEPTOR"/>
    <property type="match status" value="1"/>
</dbReference>
<comment type="subcellular location">
    <subcellularLocation>
        <location evidence="1 11">Cell membrane</location>
        <topology evidence="1 11">Multi-pass membrane protein</topology>
    </subcellularLocation>
</comment>
<dbReference type="PROSITE" id="PS00237">
    <property type="entry name" value="G_PROTEIN_RECEP_F1_1"/>
    <property type="match status" value="1"/>
</dbReference>
<evidence type="ECO:0000313" key="14">
    <source>
        <dbReference type="RefSeq" id="XP_018080296.1"/>
    </source>
</evidence>
<keyword evidence="11" id="KW-0716">Sensory transduction</keyword>
<evidence type="ECO:0000256" key="5">
    <source>
        <dbReference type="ARBA" id="ARBA00022989"/>
    </source>
</evidence>
<dbReference type="KEGG" id="xla:108695853"/>
<feature type="transmembrane region" description="Helical" evidence="11">
    <location>
        <begin position="299"/>
        <end position="319"/>
    </location>
</feature>
<feature type="transmembrane region" description="Helical" evidence="11">
    <location>
        <begin position="224"/>
        <end position="253"/>
    </location>
</feature>
<evidence type="ECO:0000256" key="3">
    <source>
        <dbReference type="ARBA" id="ARBA00022692"/>
    </source>
</evidence>
<dbReference type="GO" id="GO:0005549">
    <property type="term" value="F:odorant binding"/>
    <property type="evidence" value="ECO:0000318"/>
    <property type="project" value="GO_Central"/>
</dbReference>
<feature type="domain" description="G-protein coupled receptors family 1 profile" evidence="12">
    <location>
        <begin position="69"/>
        <end position="317"/>
    </location>
</feature>
<feature type="transmembrane region" description="Helical" evidence="11">
    <location>
        <begin position="265"/>
        <end position="287"/>
    </location>
</feature>
<keyword evidence="5 11" id="KW-1133">Transmembrane helix</keyword>
<keyword evidence="2 11" id="KW-1003">Cell membrane</keyword>
<evidence type="ECO:0000256" key="11">
    <source>
        <dbReference type="RuleBase" id="RU363047"/>
    </source>
</evidence>
<dbReference type="Gene3D" id="1.20.1070.10">
    <property type="entry name" value="Rhodopsin 7-helix transmembrane proteins"/>
    <property type="match status" value="1"/>
</dbReference>
<feature type="transmembrane region" description="Helical" evidence="11">
    <location>
        <begin position="53"/>
        <end position="76"/>
    </location>
</feature>
<evidence type="ECO:0000259" key="12">
    <source>
        <dbReference type="PROSITE" id="PS50262"/>
    </source>
</evidence>
<dbReference type="AlphaFoldDB" id="A0A8J0T8V8"/>
<dbReference type="GO" id="GO:0004930">
    <property type="term" value="F:G protein-coupled receptor activity"/>
    <property type="evidence" value="ECO:0007669"/>
    <property type="project" value="UniProtKB-KW"/>
</dbReference>
<keyword evidence="7 11" id="KW-0472">Membrane</keyword>
<evidence type="ECO:0000256" key="7">
    <source>
        <dbReference type="ARBA" id="ARBA00023136"/>
    </source>
</evidence>
<feature type="transmembrane region" description="Helical" evidence="11">
    <location>
        <begin position="127"/>
        <end position="148"/>
    </location>
</feature>
<evidence type="ECO:0000256" key="1">
    <source>
        <dbReference type="ARBA" id="ARBA00004651"/>
    </source>
</evidence>
<dbReference type="PROSITE" id="PS50262">
    <property type="entry name" value="G_PROTEIN_RECEP_F1_2"/>
    <property type="match status" value="1"/>
</dbReference>
<dbReference type="GO" id="GO:0005886">
    <property type="term" value="C:plasma membrane"/>
    <property type="evidence" value="ECO:0007669"/>
    <property type="project" value="UniProtKB-SubCell"/>
</dbReference>
<organism evidence="13 14">
    <name type="scientific">Xenopus laevis</name>
    <name type="common">African clawed frog</name>
    <dbReference type="NCBI Taxonomy" id="8355"/>
    <lineage>
        <taxon>Eukaryota</taxon>
        <taxon>Metazoa</taxon>
        <taxon>Chordata</taxon>
        <taxon>Craniata</taxon>
        <taxon>Vertebrata</taxon>
        <taxon>Euteleostomi</taxon>
        <taxon>Amphibia</taxon>
        <taxon>Batrachia</taxon>
        <taxon>Anura</taxon>
        <taxon>Pipoidea</taxon>
        <taxon>Pipidae</taxon>
        <taxon>Xenopodinae</taxon>
        <taxon>Xenopus</taxon>
        <taxon>Xenopus</taxon>
    </lineage>
</organism>
<dbReference type="CDD" id="cd15225">
    <property type="entry name" value="7tmA_OR10A-like"/>
    <property type="match status" value="1"/>
</dbReference>
<dbReference type="Proteomes" id="UP000186698">
    <property type="component" value="Chromosome 7L"/>
</dbReference>
<dbReference type="GO" id="GO:0004984">
    <property type="term" value="F:olfactory receptor activity"/>
    <property type="evidence" value="ECO:0000318"/>
    <property type="project" value="GO_Central"/>
</dbReference>
<evidence type="ECO:0000256" key="2">
    <source>
        <dbReference type="ARBA" id="ARBA00022475"/>
    </source>
</evidence>
<keyword evidence="8 10" id="KW-0675">Receptor</keyword>
<keyword evidence="6 10" id="KW-0297">G-protein coupled receptor</keyword>
<dbReference type="SUPFAM" id="SSF81321">
    <property type="entry name" value="Family A G protein-coupled receptor-like"/>
    <property type="match status" value="1"/>
</dbReference>
<dbReference type="PRINTS" id="PR00237">
    <property type="entry name" value="GPCRRHODOPSN"/>
</dbReference>
<gene>
    <name evidence="14" type="primary">LOC108695853</name>
</gene>
<feature type="non-terminal residue" evidence="14">
    <location>
        <position position="1"/>
    </location>
</feature>
<reference evidence="14" key="1">
    <citation type="submission" date="2025-08" db="UniProtKB">
        <authorList>
            <consortium name="RefSeq"/>
        </authorList>
    </citation>
    <scope>IDENTIFICATION</scope>
    <source>
        <strain evidence="14">J_2021</strain>
        <tissue evidence="14">Erythrocytes</tissue>
    </source>
</reference>
<evidence type="ECO:0000256" key="8">
    <source>
        <dbReference type="ARBA" id="ARBA00023170"/>
    </source>
</evidence>
<feature type="transmembrane region" description="Helical" evidence="11">
    <location>
        <begin position="88"/>
        <end position="107"/>
    </location>
</feature>
<evidence type="ECO:0000256" key="6">
    <source>
        <dbReference type="ARBA" id="ARBA00023040"/>
    </source>
</evidence>
<name>A0A8J0T8V8_XENLA</name>
<keyword evidence="4 11" id="KW-0552">Olfaction</keyword>
<feature type="transmembrane region" description="Helical" evidence="11">
    <location>
        <begin position="168"/>
        <end position="186"/>
    </location>
</feature>
<accession>A0A8J0T8V8</accession>
<dbReference type="GeneID" id="108695853"/>
<evidence type="ECO:0000256" key="10">
    <source>
        <dbReference type="RuleBase" id="RU000688"/>
    </source>
</evidence>
<evidence type="ECO:0000256" key="4">
    <source>
        <dbReference type="ARBA" id="ARBA00022725"/>
    </source>
</evidence>
<dbReference type="InterPro" id="IPR050516">
    <property type="entry name" value="Olfactory_GPCR"/>
</dbReference>
<dbReference type="InterPro" id="IPR000276">
    <property type="entry name" value="GPCR_Rhodpsn"/>
</dbReference>
<keyword evidence="3 10" id="KW-0812">Transmembrane</keyword>
<evidence type="ECO:0000256" key="9">
    <source>
        <dbReference type="ARBA" id="ARBA00023224"/>
    </source>
</evidence>
<comment type="similarity">
    <text evidence="10">Belongs to the G-protein coupled receptor 1 family.</text>
</comment>
<dbReference type="Pfam" id="PF13853">
    <property type="entry name" value="7tm_4"/>
    <property type="match status" value="1"/>
</dbReference>
<dbReference type="RefSeq" id="XP_018080296.1">
    <property type="nucleotide sequence ID" value="XM_018224807.1"/>
</dbReference>
<dbReference type="PRINTS" id="PR00245">
    <property type="entry name" value="OLFACTORYR"/>
</dbReference>
<dbReference type="InterPro" id="IPR017452">
    <property type="entry name" value="GPCR_Rhodpsn_7TM"/>
</dbReference>